<evidence type="ECO:0000256" key="1">
    <source>
        <dbReference type="ARBA" id="ARBA00023015"/>
    </source>
</evidence>
<accession>A0ABP6XTT1</accession>
<dbReference type="PANTHER" id="PTHR38445">
    <property type="entry name" value="HTH-TYPE TRANSCRIPTIONAL REPRESSOR YTRA"/>
    <property type="match status" value="1"/>
</dbReference>
<dbReference type="InterPro" id="IPR000524">
    <property type="entry name" value="Tscrpt_reg_HTH_GntR"/>
</dbReference>
<dbReference type="EMBL" id="BAABCY010000061">
    <property type="protein sequence ID" value="GAA3572189.1"/>
    <property type="molecule type" value="Genomic_DNA"/>
</dbReference>
<dbReference type="RefSeq" id="WP_345006099.1">
    <property type="nucleotide sequence ID" value="NZ_BAABCY010000061.1"/>
</dbReference>
<reference evidence="6" key="1">
    <citation type="journal article" date="2019" name="Int. J. Syst. Evol. Microbiol.">
        <title>The Global Catalogue of Microorganisms (GCM) 10K type strain sequencing project: providing services to taxonomists for standard genome sequencing and annotation.</title>
        <authorList>
            <consortium name="The Broad Institute Genomics Platform"/>
            <consortium name="The Broad Institute Genome Sequencing Center for Infectious Disease"/>
            <person name="Wu L."/>
            <person name="Ma J."/>
        </authorList>
    </citation>
    <scope>NUCLEOTIDE SEQUENCE [LARGE SCALE GENOMIC DNA]</scope>
    <source>
        <strain evidence="6">JCM 17111</strain>
    </source>
</reference>
<dbReference type="InterPro" id="IPR036390">
    <property type="entry name" value="WH_DNA-bd_sf"/>
</dbReference>
<dbReference type="Gene3D" id="1.10.10.10">
    <property type="entry name" value="Winged helix-like DNA-binding domain superfamily/Winged helix DNA-binding domain"/>
    <property type="match status" value="1"/>
</dbReference>
<dbReference type="Proteomes" id="UP001500954">
    <property type="component" value="Unassembled WGS sequence"/>
</dbReference>
<protein>
    <submittedName>
        <fullName evidence="5">GntR family transcriptional regulator</fullName>
    </submittedName>
</protein>
<name>A0ABP6XTT1_9FLAO</name>
<dbReference type="PROSITE" id="PS50949">
    <property type="entry name" value="HTH_GNTR"/>
    <property type="match status" value="1"/>
</dbReference>
<proteinExistence type="predicted"/>
<gene>
    <name evidence="5" type="ORF">GCM10022395_21920</name>
</gene>
<dbReference type="InterPro" id="IPR028082">
    <property type="entry name" value="Peripla_BP_I"/>
</dbReference>
<keyword evidence="6" id="KW-1185">Reference proteome</keyword>
<dbReference type="Pfam" id="PF00392">
    <property type="entry name" value="GntR"/>
    <property type="match status" value="1"/>
</dbReference>
<dbReference type="InterPro" id="IPR046335">
    <property type="entry name" value="LacI/GalR-like_sensor"/>
</dbReference>
<feature type="domain" description="HTH gntR-type" evidence="4">
    <location>
        <begin position="12"/>
        <end position="80"/>
    </location>
</feature>
<comment type="caution">
    <text evidence="5">The sequence shown here is derived from an EMBL/GenBank/DDBJ whole genome shotgun (WGS) entry which is preliminary data.</text>
</comment>
<evidence type="ECO:0000313" key="6">
    <source>
        <dbReference type="Proteomes" id="UP001500954"/>
    </source>
</evidence>
<evidence type="ECO:0000256" key="2">
    <source>
        <dbReference type="ARBA" id="ARBA00023125"/>
    </source>
</evidence>
<organism evidence="5 6">
    <name type="scientific">Snuella lapsa</name>
    <dbReference type="NCBI Taxonomy" id="870481"/>
    <lineage>
        <taxon>Bacteria</taxon>
        <taxon>Pseudomonadati</taxon>
        <taxon>Bacteroidota</taxon>
        <taxon>Flavobacteriia</taxon>
        <taxon>Flavobacteriales</taxon>
        <taxon>Flavobacteriaceae</taxon>
        <taxon>Snuella</taxon>
    </lineage>
</organism>
<evidence type="ECO:0000313" key="5">
    <source>
        <dbReference type="EMBL" id="GAA3572189.1"/>
    </source>
</evidence>
<keyword evidence="1" id="KW-0805">Transcription regulation</keyword>
<evidence type="ECO:0000259" key="4">
    <source>
        <dbReference type="PROSITE" id="PS50949"/>
    </source>
</evidence>
<dbReference type="SMART" id="SM00345">
    <property type="entry name" value="HTH_GNTR"/>
    <property type="match status" value="1"/>
</dbReference>
<dbReference type="Gene3D" id="3.40.50.2300">
    <property type="match status" value="2"/>
</dbReference>
<evidence type="ECO:0000256" key="3">
    <source>
        <dbReference type="ARBA" id="ARBA00023163"/>
    </source>
</evidence>
<sequence length="332" mass="37826">MSIVSIQNKSGTPKYKQIVTSIENAIADGIIKKGDKLPSINSIRDKHEVSRDTVLSAFNELKIRGIVQSIAGKGYYVSSESVNVNQKVFLLFDELNAFKEDLYSSFLNALGDNIHVDIFFHHFNHDLFNKLIYDNIGNYNYYVIMPANLKNTNLAIEKLPVDKVCILDQTHEELAAYSAIYQNFESDIFNNLNKGIQLIRNYKKLVLIFAENKQPQGMLRGFKRFVSENSLNSEIIDSARDRVPKEGEIYIIPDDRNLIRIIKKIKDGKLRLGKTIGIISYNDTMLKEIVEGGITTISTDFTKMGERLAQMIVNKEQGRIENPNNLILRKSL</sequence>
<dbReference type="SUPFAM" id="SSF53822">
    <property type="entry name" value="Periplasmic binding protein-like I"/>
    <property type="match status" value="1"/>
</dbReference>
<dbReference type="PANTHER" id="PTHR38445:SF10">
    <property type="entry name" value="GNTR-FAMILY TRANSCRIPTIONAL REGULATOR"/>
    <property type="match status" value="1"/>
</dbReference>
<dbReference type="CDD" id="cd07377">
    <property type="entry name" value="WHTH_GntR"/>
    <property type="match status" value="1"/>
</dbReference>
<dbReference type="Pfam" id="PF13377">
    <property type="entry name" value="Peripla_BP_3"/>
    <property type="match status" value="1"/>
</dbReference>
<dbReference type="InterPro" id="IPR036388">
    <property type="entry name" value="WH-like_DNA-bd_sf"/>
</dbReference>
<dbReference type="SUPFAM" id="SSF46785">
    <property type="entry name" value="Winged helix' DNA-binding domain"/>
    <property type="match status" value="1"/>
</dbReference>
<keyword evidence="2" id="KW-0238">DNA-binding</keyword>
<keyword evidence="3" id="KW-0804">Transcription</keyword>